<gene>
    <name evidence="2" type="ORF">H9725_05990</name>
</gene>
<reference evidence="2" key="1">
    <citation type="journal article" date="2021" name="PeerJ">
        <title>Extensive microbial diversity within the chicken gut microbiome revealed by metagenomics and culture.</title>
        <authorList>
            <person name="Gilroy R."/>
            <person name="Ravi A."/>
            <person name="Getino M."/>
            <person name="Pursley I."/>
            <person name="Horton D.L."/>
            <person name="Alikhan N.F."/>
            <person name="Baker D."/>
            <person name="Gharbi K."/>
            <person name="Hall N."/>
            <person name="Watson M."/>
            <person name="Adriaenssens E.M."/>
            <person name="Foster-Nyarko E."/>
            <person name="Jarju S."/>
            <person name="Secka A."/>
            <person name="Antonio M."/>
            <person name="Oren A."/>
            <person name="Chaudhuri R.R."/>
            <person name="La Ragione R."/>
            <person name="Hildebrand F."/>
            <person name="Pallen M.J."/>
        </authorList>
    </citation>
    <scope>NUCLEOTIDE SEQUENCE</scope>
    <source>
        <strain evidence="2">ChiBcec16-3735</strain>
    </source>
</reference>
<proteinExistence type="predicted"/>
<evidence type="ECO:0000259" key="1">
    <source>
        <dbReference type="PROSITE" id="PS50943"/>
    </source>
</evidence>
<dbReference type="CDD" id="cd00093">
    <property type="entry name" value="HTH_XRE"/>
    <property type="match status" value="2"/>
</dbReference>
<protein>
    <submittedName>
        <fullName evidence="2">Helix-turn-helix domain-containing protein</fullName>
    </submittedName>
</protein>
<reference evidence="2" key="2">
    <citation type="submission" date="2021-04" db="EMBL/GenBank/DDBJ databases">
        <authorList>
            <person name="Gilroy R."/>
        </authorList>
    </citation>
    <scope>NUCLEOTIDE SEQUENCE</scope>
    <source>
        <strain evidence="2">ChiBcec16-3735</strain>
    </source>
</reference>
<dbReference type="PROSITE" id="PS50943">
    <property type="entry name" value="HTH_CROC1"/>
    <property type="match status" value="2"/>
</dbReference>
<dbReference type="Proteomes" id="UP000824065">
    <property type="component" value="Unassembled WGS sequence"/>
</dbReference>
<dbReference type="Gene3D" id="1.10.260.40">
    <property type="entry name" value="lambda repressor-like DNA-binding domains"/>
    <property type="match status" value="2"/>
</dbReference>
<evidence type="ECO:0000313" key="2">
    <source>
        <dbReference type="EMBL" id="HIZ58112.1"/>
    </source>
</evidence>
<feature type="domain" description="HTH cro/C1-type" evidence="1">
    <location>
        <begin position="77"/>
        <end position="132"/>
    </location>
</feature>
<feature type="domain" description="HTH cro/C1-type" evidence="1">
    <location>
        <begin position="148"/>
        <end position="184"/>
    </location>
</feature>
<dbReference type="InterPro" id="IPR010982">
    <property type="entry name" value="Lambda_DNA-bd_dom_sf"/>
</dbReference>
<dbReference type="AlphaFoldDB" id="A0A9D2FGQ0"/>
<dbReference type="EMBL" id="DXBJ01000041">
    <property type="protein sequence ID" value="HIZ58112.1"/>
    <property type="molecule type" value="Genomic_DNA"/>
</dbReference>
<comment type="caution">
    <text evidence="2">The sequence shown here is derived from an EMBL/GenBank/DDBJ whole genome shotgun (WGS) entry which is preliminary data.</text>
</comment>
<name>A0A9D2FGQ0_9FIRM</name>
<dbReference type="SUPFAM" id="SSF47413">
    <property type="entry name" value="lambda repressor-like DNA-binding domains"/>
    <property type="match status" value="2"/>
</dbReference>
<dbReference type="Pfam" id="PF13560">
    <property type="entry name" value="HTH_31"/>
    <property type="match status" value="1"/>
</dbReference>
<dbReference type="InterPro" id="IPR001387">
    <property type="entry name" value="Cro/C1-type_HTH"/>
</dbReference>
<accession>A0A9D2FGQ0</accession>
<organism evidence="2 3">
    <name type="scientific">Candidatus Faecalibacterium gallistercoris</name>
    <dbReference type="NCBI Taxonomy" id="2838579"/>
    <lineage>
        <taxon>Bacteria</taxon>
        <taxon>Bacillati</taxon>
        <taxon>Bacillota</taxon>
        <taxon>Clostridia</taxon>
        <taxon>Eubacteriales</taxon>
        <taxon>Oscillospiraceae</taxon>
        <taxon>Faecalibacterium</taxon>
    </lineage>
</organism>
<sequence>MEDLAGKAGRIFRLPPGWLLFEQIAPRIFLISRGGTLFAPLCLHSFHLPPACRISEAKKLPHLGGSYAQAVTVPERLRWLRHSQGLLQKEAAAQAGIPLPRYIDMETGACTHYPAATMDKLAALYQVPVEDLLDEYNLFLYKGQARQIIALRERLGLRRTAFARKFDISERSLRAWESEEKVISKGCWEKYFRKLAGVLQ</sequence>
<evidence type="ECO:0000313" key="3">
    <source>
        <dbReference type="Proteomes" id="UP000824065"/>
    </source>
</evidence>
<dbReference type="GO" id="GO:0003677">
    <property type="term" value="F:DNA binding"/>
    <property type="evidence" value="ECO:0007669"/>
    <property type="project" value="InterPro"/>
</dbReference>
<dbReference type="SMART" id="SM00530">
    <property type="entry name" value="HTH_XRE"/>
    <property type="match status" value="2"/>
</dbReference>